<name>A0A084QG17_STAC4</name>
<reference evidence="4 5" key="1">
    <citation type="journal article" date="2014" name="BMC Genomics">
        <title>Comparative genome sequencing reveals chemotype-specific gene clusters in the toxigenic black mold Stachybotrys.</title>
        <authorList>
            <person name="Semeiks J."/>
            <person name="Borek D."/>
            <person name="Otwinowski Z."/>
            <person name="Grishin N.V."/>
        </authorList>
    </citation>
    <scope>NUCLEOTIDE SEQUENCE [LARGE SCALE GENOMIC DNA]</scope>
    <source>
        <strain evidence="4 5">IBT 40285</strain>
    </source>
</reference>
<keyword evidence="3" id="KW-0687">Ribonucleoprotein</keyword>
<organism evidence="4 5">
    <name type="scientific">Stachybotrys chlorohalonatus (strain IBT 40285)</name>
    <dbReference type="NCBI Taxonomy" id="1283841"/>
    <lineage>
        <taxon>Eukaryota</taxon>
        <taxon>Fungi</taxon>
        <taxon>Dikarya</taxon>
        <taxon>Ascomycota</taxon>
        <taxon>Pezizomycotina</taxon>
        <taxon>Sordariomycetes</taxon>
        <taxon>Hypocreomycetidae</taxon>
        <taxon>Hypocreales</taxon>
        <taxon>Stachybotryaceae</taxon>
        <taxon>Stachybotrys</taxon>
    </lineage>
</organism>
<dbReference type="AlphaFoldDB" id="A0A084QG17"/>
<dbReference type="InterPro" id="IPR000271">
    <property type="entry name" value="Ribosomal_bL34"/>
</dbReference>
<dbReference type="HOGENOM" id="CLU_129938_0_0_1"/>
<evidence type="ECO:0000313" key="4">
    <source>
        <dbReference type="EMBL" id="KFA62902.1"/>
    </source>
</evidence>
<dbReference type="GO" id="GO:0006412">
    <property type="term" value="P:translation"/>
    <property type="evidence" value="ECO:0007669"/>
    <property type="project" value="InterPro"/>
</dbReference>
<comment type="similarity">
    <text evidence="1">Belongs to the bacterial ribosomal protein bL34 family.</text>
</comment>
<dbReference type="OrthoDB" id="431691at2759"/>
<keyword evidence="5" id="KW-1185">Reference proteome</keyword>
<dbReference type="EMBL" id="KL660774">
    <property type="protein sequence ID" value="KFA62902.1"/>
    <property type="molecule type" value="Genomic_DNA"/>
</dbReference>
<dbReference type="HAMAP" id="MF_00391">
    <property type="entry name" value="Ribosomal_bL34"/>
    <property type="match status" value="1"/>
</dbReference>
<dbReference type="GO" id="GO:0005840">
    <property type="term" value="C:ribosome"/>
    <property type="evidence" value="ECO:0007669"/>
    <property type="project" value="UniProtKB-KW"/>
</dbReference>
<dbReference type="STRING" id="1283841.A0A084QG17"/>
<sequence length="128" mass="13824">MNASIRSITRLARPVLARSLARTPRTFTTLSPLRPTLTAPTAAFRPNTTSFVPTSAAAADVVPAGAITSHPALAGGAAQLRCGPRNTMNGHTRLIQKRRSGFLARVRSKSGRRVLLSRRTKGRKRLAW</sequence>
<dbReference type="InParanoid" id="A0A084QG17"/>
<evidence type="ECO:0008006" key="6">
    <source>
        <dbReference type="Google" id="ProtNLM"/>
    </source>
</evidence>
<gene>
    <name evidence="4" type="ORF">S40285_02266</name>
</gene>
<dbReference type="Gene3D" id="1.10.287.3980">
    <property type="match status" value="1"/>
</dbReference>
<keyword evidence="2" id="KW-0689">Ribosomal protein</keyword>
<dbReference type="GO" id="GO:1990904">
    <property type="term" value="C:ribonucleoprotein complex"/>
    <property type="evidence" value="ECO:0007669"/>
    <property type="project" value="UniProtKB-KW"/>
</dbReference>
<evidence type="ECO:0000313" key="5">
    <source>
        <dbReference type="Proteomes" id="UP000028524"/>
    </source>
</evidence>
<dbReference type="OMA" id="TMNGHTR"/>
<dbReference type="GO" id="GO:0003735">
    <property type="term" value="F:structural constituent of ribosome"/>
    <property type="evidence" value="ECO:0007669"/>
    <property type="project" value="InterPro"/>
</dbReference>
<evidence type="ECO:0000256" key="1">
    <source>
        <dbReference type="ARBA" id="ARBA00010111"/>
    </source>
</evidence>
<evidence type="ECO:0000256" key="3">
    <source>
        <dbReference type="ARBA" id="ARBA00023274"/>
    </source>
</evidence>
<proteinExistence type="inferred from homology"/>
<evidence type="ECO:0000256" key="2">
    <source>
        <dbReference type="ARBA" id="ARBA00022980"/>
    </source>
</evidence>
<dbReference type="Proteomes" id="UP000028524">
    <property type="component" value="Unassembled WGS sequence"/>
</dbReference>
<dbReference type="Pfam" id="PF00468">
    <property type="entry name" value="Ribosomal_L34"/>
    <property type="match status" value="1"/>
</dbReference>
<accession>A0A084QG17</accession>
<protein>
    <recommendedName>
        <fullName evidence="6">Ribosomal protein L34</fullName>
    </recommendedName>
</protein>